<dbReference type="RefSeq" id="WP_061234398.1">
    <property type="nucleotide sequence ID" value="NZ_CP043887.1"/>
</dbReference>
<reference evidence="1" key="1">
    <citation type="submission" date="2019-09" db="EMBL/GenBank/DDBJ databases">
        <title>Comparative Genomics of Leptospira interrogans Reveals Genome Plasticity - A Common Adaptive Strategy for Survival in Various Hosts.</title>
        <authorList>
            <person name="Ramli S.R."/>
            <person name="Bunk B."/>
            <person name="Goris M."/>
            <person name="Bhuju S."/>
            <person name="Jarek M."/>
            <person name="Sproer C."/>
            <person name="Mustakim S."/>
            <person name="Strommenger B."/>
            <person name="Pessler F."/>
        </authorList>
    </citation>
    <scope>NUCLEOTIDE SEQUENCE</scope>
    <source>
        <strain evidence="1">782</strain>
        <plasmid evidence="1">p2</plasmid>
    </source>
</reference>
<evidence type="ECO:0000313" key="2">
    <source>
        <dbReference type="Proteomes" id="UP000663124"/>
    </source>
</evidence>
<accession>A0AAP9WG38</accession>
<sequence>MKKIILITILLVAIVHLYGRNRNFPKVIPFETKNSLLIISEEDSRQTSANESEVAKIIKLNDEKKYSEAKESSELMLKSVTSERLFHEYGRSLLGVGKFDEAKAAFQNSIRQMFATNLPEESLYLISALYSTEGKSQESLMFLKYAIDRGFADLERIENEPLFENLRKVQDWKNLKQSLKVKILNYSTSNLTGAITILGPNSVVVHLLCPNQKLVTYSERDYDVSKKVFLGDWSIIKNNLSLNINQRCFAKGVGKEHLNHNEQEVYNSYKFVGCIQSSSPPEEIPDGNMSFTKSDLAALFRPFYGEEFEVEGIGFRHHKFANGLPKQCKDNYIPKSMSDLTIETQQYLKAY</sequence>
<evidence type="ECO:0008006" key="3">
    <source>
        <dbReference type="Google" id="ProtNLM"/>
    </source>
</evidence>
<keyword evidence="1" id="KW-0614">Plasmid</keyword>
<proteinExistence type="predicted"/>
<dbReference type="EMBL" id="CP043887">
    <property type="protein sequence ID" value="QOI45033.1"/>
    <property type="molecule type" value="Genomic_DNA"/>
</dbReference>
<protein>
    <recommendedName>
        <fullName evidence="3">Tetratricopeptide repeat protein</fullName>
    </recommendedName>
</protein>
<gene>
    <name evidence="1" type="ORF">Lepto782_22845</name>
</gene>
<geneLocation type="plasmid" evidence="1 2">
    <name>p2</name>
</geneLocation>
<dbReference type="AlphaFoldDB" id="A0AAP9WG38"/>
<name>A0AAP9WG38_LEPIR</name>
<evidence type="ECO:0000313" key="1">
    <source>
        <dbReference type="EMBL" id="QOI45033.1"/>
    </source>
</evidence>
<dbReference type="Proteomes" id="UP000663124">
    <property type="component" value="Plasmid p2"/>
</dbReference>
<organism evidence="1 2">
    <name type="scientific">Leptospira interrogans serovar Canicola</name>
    <dbReference type="NCBI Taxonomy" id="211880"/>
    <lineage>
        <taxon>Bacteria</taxon>
        <taxon>Pseudomonadati</taxon>
        <taxon>Spirochaetota</taxon>
        <taxon>Spirochaetia</taxon>
        <taxon>Leptospirales</taxon>
        <taxon>Leptospiraceae</taxon>
        <taxon>Leptospira</taxon>
    </lineage>
</organism>